<organism evidence="1">
    <name type="scientific">hydrothermal vent metagenome</name>
    <dbReference type="NCBI Taxonomy" id="652676"/>
    <lineage>
        <taxon>unclassified sequences</taxon>
        <taxon>metagenomes</taxon>
        <taxon>ecological metagenomes</taxon>
    </lineage>
</organism>
<gene>
    <name evidence="1" type="ORF">MNBD_ACTINO02-1062</name>
</gene>
<name>A0A3B0TC60_9ZZZZ</name>
<protein>
    <submittedName>
        <fullName evidence="1">Uncharacterized protein</fullName>
    </submittedName>
</protein>
<dbReference type="AlphaFoldDB" id="A0A3B0TC60"/>
<proteinExistence type="predicted"/>
<reference evidence="1" key="1">
    <citation type="submission" date="2018-06" db="EMBL/GenBank/DDBJ databases">
        <authorList>
            <person name="Zhirakovskaya E."/>
        </authorList>
    </citation>
    <scope>NUCLEOTIDE SEQUENCE</scope>
</reference>
<dbReference type="EMBL" id="UOEK01000629">
    <property type="protein sequence ID" value="VAW09669.1"/>
    <property type="molecule type" value="Genomic_DNA"/>
</dbReference>
<accession>A0A3B0TC60</accession>
<evidence type="ECO:0000313" key="1">
    <source>
        <dbReference type="EMBL" id="VAW09669.1"/>
    </source>
</evidence>
<sequence length="188" mass="20337">MPGRASQTLSRQLGRVTDGAQTVTAQTVVKALVGGAFLVVVLAGCQTEPNSPPTSEGYLTAVDAEQLPDGTDIEIEGVIVAQDGATVLATVPLDFFPPSYNYTMDLYDVDIDTLDMVAFPPYTTRWSDKYLVSGTIRNGDLYAKSIMYLRPNRSRPVMDDCRAATDDPANLGTCPEWMFEYYSGDSGG</sequence>